<dbReference type="InterPro" id="IPR018122">
    <property type="entry name" value="TF_fork_head_CS_1"/>
</dbReference>
<evidence type="ECO:0000256" key="2">
    <source>
        <dbReference type="ARBA" id="ARBA00023015"/>
    </source>
</evidence>
<dbReference type="InterPro" id="IPR036390">
    <property type="entry name" value="WH_DNA-bd_sf"/>
</dbReference>
<feature type="region of interest" description="Disordered" evidence="7">
    <location>
        <begin position="299"/>
        <end position="354"/>
    </location>
</feature>
<evidence type="ECO:0000256" key="7">
    <source>
        <dbReference type="SAM" id="MobiDB-lite"/>
    </source>
</evidence>
<dbReference type="PRINTS" id="PR00053">
    <property type="entry name" value="FORKHEAD"/>
</dbReference>
<evidence type="ECO:0000256" key="5">
    <source>
        <dbReference type="ARBA" id="ARBA00023242"/>
    </source>
</evidence>
<proteinExistence type="predicted"/>
<dbReference type="PROSITE" id="PS50039">
    <property type="entry name" value="FORK_HEAD_3"/>
    <property type="match status" value="1"/>
</dbReference>
<dbReference type="GO" id="GO:0030154">
    <property type="term" value="P:cell differentiation"/>
    <property type="evidence" value="ECO:0007669"/>
    <property type="project" value="TreeGrafter"/>
</dbReference>
<feature type="compositionally biased region" description="Low complexity" evidence="7">
    <location>
        <begin position="310"/>
        <end position="328"/>
    </location>
</feature>
<dbReference type="PROSITE" id="PS00657">
    <property type="entry name" value="FORK_HEAD_1"/>
    <property type="match status" value="1"/>
</dbReference>
<dbReference type="SMART" id="SM00339">
    <property type="entry name" value="FH"/>
    <property type="match status" value="1"/>
</dbReference>
<dbReference type="RefSeq" id="XP_054847605.1">
    <property type="nucleotide sequence ID" value="XM_054991630.1"/>
</dbReference>
<dbReference type="InterPro" id="IPR036388">
    <property type="entry name" value="WH-like_DNA-bd_sf"/>
</dbReference>
<keyword evidence="2" id="KW-0805">Transcription regulation</keyword>
<dbReference type="GO" id="GO:0005634">
    <property type="term" value="C:nucleus"/>
    <property type="evidence" value="ECO:0007669"/>
    <property type="project" value="UniProtKB-SubCell"/>
</dbReference>
<dbReference type="PANTHER" id="PTHR11829">
    <property type="entry name" value="FORKHEAD BOX PROTEIN"/>
    <property type="match status" value="1"/>
</dbReference>
<evidence type="ECO:0000256" key="3">
    <source>
        <dbReference type="ARBA" id="ARBA00023125"/>
    </source>
</evidence>
<feature type="region of interest" description="Disordered" evidence="7">
    <location>
        <begin position="202"/>
        <end position="274"/>
    </location>
</feature>
<dbReference type="PANTHER" id="PTHR11829:SF310">
    <property type="entry name" value="FORKHEAD BOX PROTEIN I3"/>
    <property type="match status" value="1"/>
</dbReference>
<evidence type="ECO:0000256" key="1">
    <source>
        <dbReference type="ARBA" id="ARBA00004123"/>
    </source>
</evidence>
<evidence type="ECO:0000259" key="8">
    <source>
        <dbReference type="PROSITE" id="PS50039"/>
    </source>
</evidence>
<feature type="DNA-binding region" description="Fork-head" evidence="6">
    <location>
        <begin position="117"/>
        <end position="211"/>
    </location>
</feature>
<dbReference type="InterPro" id="IPR001766">
    <property type="entry name" value="Fork_head_dom"/>
</dbReference>
<keyword evidence="9" id="KW-1185">Reference proteome</keyword>
<dbReference type="AlphaFoldDB" id="A0AA97K0I8"/>
<dbReference type="KEGG" id="emc:129337715"/>
<dbReference type="InterPro" id="IPR050211">
    <property type="entry name" value="FOX_domain-containing"/>
</dbReference>
<keyword evidence="3 6" id="KW-0238">DNA-binding</keyword>
<feature type="domain" description="Fork-head" evidence="8">
    <location>
        <begin position="117"/>
        <end position="211"/>
    </location>
</feature>
<dbReference type="PROSITE" id="PS00658">
    <property type="entry name" value="FORK_HEAD_2"/>
    <property type="match status" value="1"/>
</dbReference>
<keyword evidence="4" id="KW-0804">Transcription</keyword>
<name>A0AA97K0I8_EUBMA</name>
<evidence type="ECO:0000313" key="9">
    <source>
        <dbReference type="Proteomes" id="UP001190640"/>
    </source>
</evidence>
<dbReference type="Pfam" id="PF00250">
    <property type="entry name" value="Forkhead"/>
    <property type="match status" value="1"/>
</dbReference>
<reference evidence="10" key="1">
    <citation type="submission" date="2025-08" db="UniProtKB">
        <authorList>
            <consortium name="RefSeq"/>
        </authorList>
    </citation>
    <scope>IDENTIFICATION</scope>
    <source>
        <tissue evidence="10">Blood</tissue>
    </source>
</reference>
<evidence type="ECO:0000256" key="4">
    <source>
        <dbReference type="ARBA" id="ARBA00023163"/>
    </source>
</evidence>
<comment type="subcellular location">
    <subcellularLocation>
        <location evidence="1 6">Nucleus</location>
    </subcellularLocation>
</comment>
<dbReference type="SUPFAM" id="SSF46785">
    <property type="entry name" value="Winged helix' DNA-binding domain"/>
    <property type="match status" value="1"/>
</dbReference>
<dbReference type="GO" id="GO:0000981">
    <property type="term" value="F:DNA-binding transcription factor activity, RNA polymerase II-specific"/>
    <property type="evidence" value="ECO:0007669"/>
    <property type="project" value="TreeGrafter"/>
</dbReference>
<accession>A0AA97K0I8</accession>
<evidence type="ECO:0000313" key="10">
    <source>
        <dbReference type="RefSeq" id="XP_054847605.1"/>
    </source>
</evidence>
<dbReference type="GeneID" id="129337715"/>
<dbReference type="GO" id="GO:0009653">
    <property type="term" value="P:anatomical structure morphogenesis"/>
    <property type="evidence" value="ECO:0007669"/>
    <property type="project" value="TreeGrafter"/>
</dbReference>
<gene>
    <name evidence="10" type="primary">FOXI3</name>
</gene>
<protein>
    <submittedName>
        <fullName evidence="10">Forkhead box protein I3</fullName>
    </submittedName>
</protein>
<dbReference type="CTD" id="344167"/>
<dbReference type="GO" id="GO:0000978">
    <property type="term" value="F:RNA polymerase II cis-regulatory region sequence-specific DNA binding"/>
    <property type="evidence" value="ECO:0007669"/>
    <property type="project" value="TreeGrafter"/>
</dbReference>
<organism evidence="9 10">
    <name type="scientific">Eublepharis macularius</name>
    <name type="common">Leopard gecko</name>
    <name type="synonym">Cyrtodactylus macularius</name>
    <dbReference type="NCBI Taxonomy" id="481883"/>
    <lineage>
        <taxon>Eukaryota</taxon>
        <taxon>Metazoa</taxon>
        <taxon>Chordata</taxon>
        <taxon>Craniata</taxon>
        <taxon>Vertebrata</taxon>
        <taxon>Euteleostomi</taxon>
        <taxon>Lepidosauria</taxon>
        <taxon>Squamata</taxon>
        <taxon>Bifurcata</taxon>
        <taxon>Gekkota</taxon>
        <taxon>Eublepharidae</taxon>
        <taxon>Eublepharinae</taxon>
        <taxon>Eublepharis</taxon>
    </lineage>
</organism>
<sequence length="382" mass="39823">MSGSHRRQPPAAEGGGPGPWPPSGSPEAPALAAYRGEAFGAFPQAGAALAVAGPSGPRAPGDYGPGGYWWGAGGGAASGAPFLPYGGSAAAAPSPAAPSELGWLGLAAPEELLRLVRPPYSYSALIAMAIQSAPGRRLTLSRIYQFVAETFPFYRRARAGWQNSIRHNLSLNDCFRKVPRDEDDPGKGNYWTLDPNCEKMFDNGNFRRKRKRRSESSTPRVASPASAFGVLKTEGRQPSTSAPGKSCGGSLSPELEPAASMREHSRSASPPGMVSPVPSCLGTFFSGMNSLSNGSGRLTGSLGSELHPRSLSAGPLSAGGLAPSSSSSQEFPPAEQLQRVPGPTSSYYSPLHPGSGSQAGQYNHLYNFTVSSLIYAREGTEV</sequence>
<feature type="region of interest" description="Disordered" evidence="7">
    <location>
        <begin position="1"/>
        <end position="29"/>
    </location>
</feature>
<evidence type="ECO:0000256" key="6">
    <source>
        <dbReference type="PROSITE-ProRule" id="PRU00089"/>
    </source>
</evidence>
<dbReference type="FunFam" id="1.10.10.10:FF:000016">
    <property type="entry name" value="Forkhead box protein I1"/>
    <property type="match status" value="1"/>
</dbReference>
<dbReference type="Proteomes" id="UP001190640">
    <property type="component" value="Chromosome 11"/>
</dbReference>
<dbReference type="Gene3D" id="1.10.10.10">
    <property type="entry name" value="Winged helix-like DNA-binding domain superfamily/Winged helix DNA-binding domain"/>
    <property type="match status" value="1"/>
</dbReference>
<keyword evidence="5 6" id="KW-0539">Nucleus</keyword>
<dbReference type="InterPro" id="IPR030456">
    <property type="entry name" value="TF_fork_head_CS_2"/>
</dbReference>